<dbReference type="InterPro" id="IPR029068">
    <property type="entry name" value="Glyas_Bleomycin-R_OHBP_Dase"/>
</dbReference>
<dbReference type="OrthoDB" id="9798430at2"/>
<dbReference type="RefSeq" id="WP_058640757.1">
    <property type="nucleotide sequence ID" value="NZ_LDSL01000030.1"/>
</dbReference>
<keyword evidence="3" id="KW-1185">Reference proteome</keyword>
<proteinExistence type="predicted"/>
<dbReference type="EMBL" id="LDSL01000030">
    <property type="protein sequence ID" value="KTT25931.1"/>
    <property type="molecule type" value="Genomic_DNA"/>
</dbReference>
<organism evidence="2 3">
    <name type="scientific">Pseudacidovorax intermedius</name>
    <dbReference type="NCBI Taxonomy" id="433924"/>
    <lineage>
        <taxon>Bacteria</taxon>
        <taxon>Pseudomonadati</taxon>
        <taxon>Pseudomonadota</taxon>
        <taxon>Betaproteobacteria</taxon>
        <taxon>Burkholderiales</taxon>
        <taxon>Comamonadaceae</taxon>
        <taxon>Pseudacidovorax</taxon>
    </lineage>
</organism>
<dbReference type="InterPro" id="IPR037523">
    <property type="entry name" value="VOC_core"/>
</dbReference>
<name>A0A147H846_9BURK</name>
<dbReference type="PROSITE" id="PS51819">
    <property type="entry name" value="VOC"/>
    <property type="match status" value="1"/>
</dbReference>
<dbReference type="Pfam" id="PF00903">
    <property type="entry name" value="Glyoxalase"/>
    <property type="match status" value="1"/>
</dbReference>
<reference evidence="2 3" key="1">
    <citation type="journal article" date="2016" name="Front. Microbiol.">
        <title>Genomic Resource of Rice Seed Associated Bacteria.</title>
        <authorList>
            <person name="Midha S."/>
            <person name="Bansal K."/>
            <person name="Sharma S."/>
            <person name="Kumar N."/>
            <person name="Patil P.P."/>
            <person name="Chaudhry V."/>
            <person name="Patil P.B."/>
        </authorList>
    </citation>
    <scope>NUCLEOTIDE SEQUENCE [LARGE SCALE GENOMIC DNA]</scope>
    <source>
        <strain evidence="2 3">NS331</strain>
    </source>
</reference>
<dbReference type="PANTHER" id="PTHR21366">
    <property type="entry name" value="GLYOXALASE FAMILY PROTEIN"/>
    <property type="match status" value="1"/>
</dbReference>
<dbReference type="Gene3D" id="3.10.180.10">
    <property type="entry name" value="2,3-Dihydroxybiphenyl 1,2-Dioxygenase, domain 1"/>
    <property type="match status" value="1"/>
</dbReference>
<evidence type="ECO:0000313" key="2">
    <source>
        <dbReference type="EMBL" id="KTT25931.1"/>
    </source>
</evidence>
<gene>
    <name evidence="2" type="ORF">NS331_04230</name>
</gene>
<sequence>MQFAYAIFYVDDVPATLDFYERAFGQRRRFVSPQGDYGELETGGTALAFASLALMRSLGKSPRRADPAAPSGEIAFTTTDVAAAVGRAVAAGATLVRAPEAMPWGQTIAYVHDADGVLVELCTPVAPPAADQP</sequence>
<dbReference type="PANTHER" id="PTHR21366:SF22">
    <property type="entry name" value="VOC DOMAIN-CONTAINING PROTEIN"/>
    <property type="match status" value="1"/>
</dbReference>
<feature type="domain" description="VOC" evidence="1">
    <location>
        <begin position="2"/>
        <end position="124"/>
    </location>
</feature>
<evidence type="ECO:0000313" key="3">
    <source>
        <dbReference type="Proteomes" id="UP000072741"/>
    </source>
</evidence>
<accession>A0A147H846</accession>
<dbReference type="PATRIC" id="fig|433924.3.peg.2705"/>
<comment type="caution">
    <text evidence="2">The sequence shown here is derived from an EMBL/GenBank/DDBJ whole genome shotgun (WGS) entry which is preliminary data.</text>
</comment>
<dbReference type="InterPro" id="IPR004360">
    <property type="entry name" value="Glyas_Fos-R_dOase_dom"/>
</dbReference>
<dbReference type="AlphaFoldDB" id="A0A147H846"/>
<evidence type="ECO:0000259" key="1">
    <source>
        <dbReference type="PROSITE" id="PS51819"/>
    </source>
</evidence>
<dbReference type="Proteomes" id="UP000072741">
    <property type="component" value="Unassembled WGS sequence"/>
</dbReference>
<dbReference type="InterPro" id="IPR050383">
    <property type="entry name" value="GlyoxalaseI/FosfomycinResist"/>
</dbReference>
<dbReference type="SUPFAM" id="SSF54593">
    <property type="entry name" value="Glyoxalase/Bleomycin resistance protein/Dihydroxybiphenyl dioxygenase"/>
    <property type="match status" value="1"/>
</dbReference>
<protein>
    <submittedName>
        <fullName evidence="2">Glyoxalase</fullName>
    </submittedName>
</protein>